<dbReference type="InterPro" id="IPR021878">
    <property type="entry name" value="TgpA_N"/>
</dbReference>
<feature type="transmembrane region" description="Helical" evidence="1">
    <location>
        <begin position="566"/>
        <end position="586"/>
    </location>
</feature>
<dbReference type="InterPro" id="IPR038765">
    <property type="entry name" value="Papain-like_cys_pep_sf"/>
</dbReference>
<comment type="caution">
    <text evidence="3">The sequence shown here is derived from an EMBL/GenBank/DDBJ whole genome shotgun (WGS) entry which is preliminary data.</text>
</comment>
<dbReference type="InterPro" id="IPR025403">
    <property type="entry name" value="TgpA-like_C"/>
</dbReference>
<reference evidence="3" key="1">
    <citation type="submission" date="2021-11" db="EMBL/GenBank/DDBJ databases">
        <title>The complete genome of Massilia sp sp. G4R7.</title>
        <authorList>
            <person name="Liu L."/>
            <person name="Yue J."/>
            <person name="Yuan J."/>
            <person name="Yang F."/>
            <person name="Li L."/>
        </authorList>
    </citation>
    <scope>NUCLEOTIDE SEQUENCE</scope>
    <source>
        <strain evidence="3">G4R7</strain>
    </source>
</reference>
<keyword evidence="1" id="KW-0812">Transmembrane</keyword>
<feature type="transmembrane region" description="Helical" evidence="1">
    <location>
        <begin position="67"/>
        <end position="84"/>
    </location>
</feature>
<evidence type="ECO:0000313" key="4">
    <source>
        <dbReference type="Proteomes" id="UP001179361"/>
    </source>
</evidence>
<gene>
    <name evidence="3" type="ORF">LQ564_21165</name>
</gene>
<organism evidence="3 4">
    <name type="scientific">Massilia phyllostachyos</name>
    <dbReference type="NCBI Taxonomy" id="2898585"/>
    <lineage>
        <taxon>Bacteria</taxon>
        <taxon>Pseudomonadati</taxon>
        <taxon>Pseudomonadota</taxon>
        <taxon>Betaproteobacteria</taxon>
        <taxon>Burkholderiales</taxon>
        <taxon>Oxalobacteraceae</taxon>
        <taxon>Telluria group</taxon>
        <taxon>Massilia</taxon>
    </lineage>
</organism>
<dbReference type="SUPFAM" id="SSF54001">
    <property type="entry name" value="Cysteine proteinases"/>
    <property type="match status" value="1"/>
</dbReference>
<dbReference type="Pfam" id="PF01841">
    <property type="entry name" value="Transglut_core"/>
    <property type="match status" value="1"/>
</dbReference>
<dbReference type="Proteomes" id="UP001179361">
    <property type="component" value="Unassembled WGS sequence"/>
</dbReference>
<feature type="transmembrane region" description="Helical" evidence="1">
    <location>
        <begin position="115"/>
        <end position="134"/>
    </location>
</feature>
<feature type="transmembrane region" description="Helical" evidence="1">
    <location>
        <begin position="140"/>
        <end position="160"/>
    </location>
</feature>
<evidence type="ECO:0000256" key="1">
    <source>
        <dbReference type="SAM" id="Phobius"/>
    </source>
</evidence>
<dbReference type="Gene3D" id="3.10.620.30">
    <property type="match status" value="1"/>
</dbReference>
<dbReference type="SMART" id="SM00460">
    <property type="entry name" value="TGc"/>
    <property type="match status" value="1"/>
</dbReference>
<dbReference type="PANTHER" id="PTHR42736">
    <property type="entry name" value="PROTEIN-GLUTAMINE GAMMA-GLUTAMYLTRANSFERASE"/>
    <property type="match status" value="1"/>
</dbReference>
<dbReference type="InterPro" id="IPR002931">
    <property type="entry name" value="Transglutaminase-like"/>
</dbReference>
<dbReference type="Pfam" id="PF13559">
    <property type="entry name" value="DUF4129"/>
    <property type="match status" value="1"/>
</dbReference>
<protein>
    <submittedName>
        <fullName evidence="3">DUF3488 and transglutaminase-like domain-containing protein</fullName>
    </submittedName>
</protein>
<proteinExistence type="predicted"/>
<dbReference type="RefSeq" id="WP_231060090.1">
    <property type="nucleotide sequence ID" value="NZ_JAJNOC010000009.1"/>
</dbReference>
<feature type="transmembrane region" description="Helical" evidence="1">
    <location>
        <begin position="42"/>
        <end position="60"/>
    </location>
</feature>
<dbReference type="EMBL" id="JAJNOC010000009">
    <property type="protein sequence ID" value="MCD2518813.1"/>
    <property type="molecule type" value="Genomic_DNA"/>
</dbReference>
<keyword evidence="4" id="KW-1185">Reference proteome</keyword>
<dbReference type="InterPro" id="IPR052901">
    <property type="entry name" value="Bact_TGase-like"/>
</dbReference>
<sequence>MKDAPIKPSLFARPLPRDKADTLLLLGSAVLVLAPHTAHLPLWVSLLCAATLLWRGYITLRGKRMPSTLVLLPIAAGAMAGVQFSYNTLLGRDAGVAMLVMLVAFKMLEMHARRDLYVVIFLCFFLVLTNFFYAQGIGTAILMVVAVLALLTTQISFQFTGAVPSLRARLALSGRMLLFAAPVAVALFFIFPRLGGPLWGMPGSGGGSGGKSGLSERMAPGQMSNLAMSDEPAFRVRFDGAVPDKSKLYWRGLVLDAFDGAAWTRGGSLPGSQTVSLNVRGEAVRYELTLEPSDTRWLFTLDMPGHLPEIDGYRSQVSHQLELTSERPLEGRVRYAMTSYPEYTLDDGEALEDPNQWLLLPYGYNPKALAAGLALRKLADPVERVNTVLRQFREQPFSYTLEPPLLGRHSIDEFLYGTRAGFCEHYSGAFVFLMRAAGIPARVVTGYQGGERNPLDGFVTVRQSDAHAWAEVWVRGRGWVRIDPTAAVAPERVRRNLAAAVERPAPFGIDALRGLSLFQAGEDSLLVQLRNALGAVNNGWNQWVLNYTPERQAGLMQSLQSTLADWRFAGVASLLVLVLLVARIFYRRRAIDPVEAVYSVLCKRLAHLDLARAADEGPTAYAARIAASQQLAPPSREAAVEFLRRYSAWRYAPPQPESSARLAATLKSLLSQLR</sequence>
<feature type="domain" description="Transglutaminase-like" evidence="2">
    <location>
        <begin position="415"/>
        <end position="486"/>
    </location>
</feature>
<accession>A0ABS8QAN4</accession>
<dbReference type="Pfam" id="PF11992">
    <property type="entry name" value="TgpA_N"/>
    <property type="match status" value="1"/>
</dbReference>
<keyword evidence="1" id="KW-0472">Membrane</keyword>
<dbReference type="PANTHER" id="PTHR42736:SF1">
    <property type="entry name" value="PROTEIN-GLUTAMINE GAMMA-GLUTAMYLTRANSFERASE"/>
    <property type="match status" value="1"/>
</dbReference>
<evidence type="ECO:0000259" key="2">
    <source>
        <dbReference type="SMART" id="SM00460"/>
    </source>
</evidence>
<name>A0ABS8QAN4_9BURK</name>
<feature type="transmembrane region" description="Helical" evidence="1">
    <location>
        <begin position="172"/>
        <end position="191"/>
    </location>
</feature>
<feature type="transmembrane region" description="Helical" evidence="1">
    <location>
        <begin position="90"/>
        <end position="108"/>
    </location>
</feature>
<evidence type="ECO:0000313" key="3">
    <source>
        <dbReference type="EMBL" id="MCD2518813.1"/>
    </source>
</evidence>
<keyword evidence="1" id="KW-1133">Transmembrane helix</keyword>